<evidence type="ECO:0000256" key="1">
    <source>
        <dbReference type="SAM" id="MobiDB-lite"/>
    </source>
</evidence>
<gene>
    <name evidence="2" type="ORF">GCM10010383_48730</name>
</gene>
<name>A0ABQ2XF62_9ACTN</name>
<evidence type="ECO:0000313" key="3">
    <source>
        <dbReference type="Proteomes" id="UP000617743"/>
    </source>
</evidence>
<evidence type="ECO:0000313" key="2">
    <source>
        <dbReference type="EMBL" id="GGX12963.1"/>
    </source>
</evidence>
<accession>A0ABQ2XF62</accession>
<dbReference type="EMBL" id="BMWC01000007">
    <property type="protein sequence ID" value="GGX12963.1"/>
    <property type="molecule type" value="Genomic_DNA"/>
</dbReference>
<keyword evidence="3" id="KW-1185">Reference proteome</keyword>
<dbReference type="Proteomes" id="UP000617743">
    <property type="component" value="Unassembled WGS sequence"/>
</dbReference>
<reference evidence="3" key="1">
    <citation type="journal article" date="2019" name="Int. J. Syst. Evol. Microbiol.">
        <title>The Global Catalogue of Microorganisms (GCM) 10K type strain sequencing project: providing services to taxonomists for standard genome sequencing and annotation.</title>
        <authorList>
            <consortium name="The Broad Institute Genomics Platform"/>
            <consortium name="The Broad Institute Genome Sequencing Center for Infectious Disease"/>
            <person name="Wu L."/>
            <person name="Ma J."/>
        </authorList>
    </citation>
    <scope>NUCLEOTIDE SEQUENCE [LARGE SCALE GENOMIC DNA]</scope>
    <source>
        <strain evidence="3">JCM 4866</strain>
    </source>
</reference>
<sequence>MNLVSLLLDRARTLLFGRAERSAFAGTEPPSGAGPRWAGPVPSPEMWAAVLAGARRRRAPHLFPAATSPAATDDVGAPVRPYVLPPQERARVLATAAGEVR</sequence>
<feature type="region of interest" description="Disordered" evidence="1">
    <location>
        <begin position="21"/>
        <end position="40"/>
    </location>
</feature>
<comment type="caution">
    <text evidence="2">The sequence shown here is derived from an EMBL/GenBank/DDBJ whole genome shotgun (WGS) entry which is preliminary data.</text>
</comment>
<proteinExistence type="predicted"/>
<protein>
    <submittedName>
        <fullName evidence="2">Uncharacterized protein</fullName>
    </submittedName>
</protein>
<organism evidence="2 3">
    <name type="scientific">Streptomyces lomondensis</name>
    <dbReference type="NCBI Taxonomy" id="68229"/>
    <lineage>
        <taxon>Bacteria</taxon>
        <taxon>Bacillati</taxon>
        <taxon>Actinomycetota</taxon>
        <taxon>Actinomycetes</taxon>
        <taxon>Kitasatosporales</taxon>
        <taxon>Streptomycetaceae</taxon>
        <taxon>Streptomyces</taxon>
    </lineage>
</organism>